<gene>
    <name evidence="2" type="ORF">WKV53_01885</name>
</gene>
<accession>A0ABU9ANF1</accession>
<dbReference type="Proteomes" id="UP001371305">
    <property type="component" value="Unassembled WGS sequence"/>
</dbReference>
<sequence length="63" mass="7231">MKSRLCYAWFGDEDVKSVFFPLDKKTQGDGQGETAPKTAPGHDARRWDTRREPPHTQPIFKTP</sequence>
<comment type="caution">
    <text evidence="2">The sequence shown here is derived from an EMBL/GenBank/DDBJ whole genome shotgun (WGS) entry which is preliminary data.</text>
</comment>
<proteinExistence type="predicted"/>
<evidence type="ECO:0000256" key="1">
    <source>
        <dbReference type="SAM" id="MobiDB-lite"/>
    </source>
</evidence>
<dbReference type="EMBL" id="JBBUKT010000001">
    <property type="protein sequence ID" value="MEK7949225.1"/>
    <property type="molecule type" value="Genomic_DNA"/>
</dbReference>
<feature type="region of interest" description="Disordered" evidence="1">
    <location>
        <begin position="23"/>
        <end position="63"/>
    </location>
</feature>
<reference evidence="2 3" key="1">
    <citation type="submission" date="2024-04" db="EMBL/GenBank/DDBJ databases">
        <title>Luteolibacter sp. isolated from soil.</title>
        <authorList>
            <person name="An J."/>
        </authorList>
    </citation>
    <scope>NUCLEOTIDE SEQUENCE [LARGE SCALE GENOMIC DNA]</scope>
    <source>
        <strain evidence="2 3">Y139</strain>
    </source>
</reference>
<dbReference type="RefSeq" id="WP_341402645.1">
    <property type="nucleotide sequence ID" value="NZ_JBBUKT010000001.1"/>
</dbReference>
<keyword evidence="3" id="KW-1185">Reference proteome</keyword>
<organism evidence="2 3">
    <name type="scientific">Luteolibacter soli</name>
    <dbReference type="NCBI Taxonomy" id="3135280"/>
    <lineage>
        <taxon>Bacteria</taxon>
        <taxon>Pseudomonadati</taxon>
        <taxon>Verrucomicrobiota</taxon>
        <taxon>Verrucomicrobiia</taxon>
        <taxon>Verrucomicrobiales</taxon>
        <taxon>Verrucomicrobiaceae</taxon>
        <taxon>Luteolibacter</taxon>
    </lineage>
</organism>
<evidence type="ECO:0000313" key="2">
    <source>
        <dbReference type="EMBL" id="MEK7949225.1"/>
    </source>
</evidence>
<protein>
    <submittedName>
        <fullName evidence="2">Uncharacterized protein</fullName>
    </submittedName>
</protein>
<feature type="compositionally biased region" description="Basic and acidic residues" evidence="1">
    <location>
        <begin position="40"/>
        <end position="54"/>
    </location>
</feature>
<name>A0ABU9ANF1_9BACT</name>
<evidence type="ECO:0000313" key="3">
    <source>
        <dbReference type="Proteomes" id="UP001371305"/>
    </source>
</evidence>